<reference evidence="3" key="1">
    <citation type="submission" date="2018-03" db="EMBL/GenBank/DDBJ databases">
        <authorList>
            <person name="Rodrigo-Torres L."/>
            <person name="Arahal R. D."/>
            <person name="Lucena T."/>
        </authorList>
    </citation>
    <scope>NUCLEOTIDE SEQUENCE [LARGE SCALE GENOMIC DNA]</scope>
    <source>
        <strain evidence="3">CECT 8871</strain>
    </source>
</reference>
<evidence type="ECO:0000259" key="1">
    <source>
        <dbReference type="PROSITE" id="PS50851"/>
    </source>
</evidence>
<dbReference type="Pfam" id="PF01584">
    <property type="entry name" value="CheW"/>
    <property type="match status" value="1"/>
</dbReference>
<dbReference type="Gene3D" id="2.40.50.180">
    <property type="entry name" value="CheA-289, Domain 4"/>
    <property type="match status" value="1"/>
</dbReference>
<dbReference type="SUPFAM" id="SSF50341">
    <property type="entry name" value="CheW-like"/>
    <property type="match status" value="1"/>
</dbReference>
<dbReference type="EMBL" id="OMOJ01000001">
    <property type="protein sequence ID" value="SPF77589.1"/>
    <property type="molecule type" value="Genomic_DNA"/>
</dbReference>
<dbReference type="Proteomes" id="UP000244904">
    <property type="component" value="Unassembled WGS sequence"/>
</dbReference>
<dbReference type="Gene3D" id="2.30.30.40">
    <property type="entry name" value="SH3 Domains"/>
    <property type="match status" value="1"/>
</dbReference>
<evidence type="ECO:0000313" key="2">
    <source>
        <dbReference type="EMBL" id="SPF77589.1"/>
    </source>
</evidence>
<dbReference type="GO" id="GO:0005829">
    <property type="term" value="C:cytosol"/>
    <property type="evidence" value="ECO:0007669"/>
    <property type="project" value="TreeGrafter"/>
</dbReference>
<dbReference type="RefSeq" id="WP_108884295.1">
    <property type="nucleotide sequence ID" value="NZ_OMOJ01000001.1"/>
</dbReference>
<name>A0A2R8ANZ9_9RHOB</name>
<dbReference type="InterPro" id="IPR039315">
    <property type="entry name" value="CheW"/>
</dbReference>
<dbReference type="GO" id="GO:0007165">
    <property type="term" value="P:signal transduction"/>
    <property type="evidence" value="ECO:0007669"/>
    <property type="project" value="InterPro"/>
</dbReference>
<keyword evidence="3" id="KW-1185">Reference proteome</keyword>
<dbReference type="PANTHER" id="PTHR22617:SF23">
    <property type="entry name" value="CHEMOTAXIS PROTEIN CHEW"/>
    <property type="match status" value="1"/>
</dbReference>
<dbReference type="InterPro" id="IPR002545">
    <property type="entry name" value="CheW-lke_dom"/>
</dbReference>
<feature type="domain" description="CheW-like" evidence="1">
    <location>
        <begin position="13"/>
        <end position="157"/>
    </location>
</feature>
<dbReference type="OrthoDB" id="3291462at2"/>
<gene>
    <name evidence="2" type="primary">cheW_1</name>
    <name evidence="2" type="ORF">PRI8871_00172</name>
</gene>
<protein>
    <submittedName>
        <fullName evidence="2">Chemotaxis protein CheW</fullName>
    </submittedName>
</protein>
<evidence type="ECO:0000313" key="3">
    <source>
        <dbReference type="Proteomes" id="UP000244904"/>
    </source>
</evidence>
<dbReference type="AlphaFoldDB" id="A0A2R8ANZ9"/>
<dbReference type="SMART" id="SM00260">
    <property type="entry name" value="CheW"/>
    <property type="match status" value="1"/>
</dbReference>
<organism evidence="2 3">
    <name type="scientific">Pseudoprimorskyibacter insulae</name>
    <dbReference type="NCBI Taxonomy" id="1695997"/>
    <lineage>
        <taxon>Bacteria</taxon>
        <taxon>Pseudomonadati</taxon>
        <taxon>Pseudomonadota</taxon>
        <taxon>Alphaproteobacteria</taxon>
        <taxon>Rhodobacterales</taxon>
        <taxon>Paracoccaceae</taxon>
        <taxon>Pseudoprimorskyibacter</taxon>
    </lineage>
</organism>
<sequence>MKAVRKKDLNARLKSVVVFELGGQAMAVPTDILREILEPTVLTRVPCTDHFAPALMNVRGVIVPIVDLRRTLAVPMTPQDADTRILVLEVPTQDGIMLAGLIVDSVKAVIAVDVSTVQPVPDVGPKWPPYAMAAVSRWRDAFLYILDVEALLAARIEANLEGRTCGEAAQNDED</sequence>
<proteinExistence type="predicted"/>
<dbReference type="InterPro" id="IPR036061">
    <property type="entry name" value="CheW-like_dom_sf"/>
</dbReference>
<dbReference type="GO" id="GO:0006935">
    <property type="term" value="P:chemotaxis"/>
    <property type="evidence" value="ECO:0007669"/>
    <property type="project" value="InterPro"/>
</dbReference>
<dbReference type="PANTHER" id="PTHR22617">
    <property type="entry name" value="CHEMOTAXIS SENSOR HISTIDINE KINASE-RELATED"/>
    <property type="match status" value="1"/>
</dbReference>
<dbReference type="PROSITE" id="PS50851">
    <property type="entry name" value="CHEW"/>
    <property type="match status" value="1"/>
</dbReference>
<accession>A0A2R8ANZ9</accession>